<protein>
    <submittedName>
        <fullName evidence="3">Uncharacterized protein</fullName>
    </submittedName>
</protein>
<proteinExistence type="predicted"/>
<keyword evidence="2" id="KW-1185">Reference proteome</keyword>
<dbReference type="AlphaFoldDB" id="A0A1I7ZI73"/>
<evidence type="ECO:0000313" key="2">
    <source>
        <dbReference type="Proteomes" id="UP000095287"/>
    </source>
</evidence>
<name>A0A1I7ZI73_9BILA</name>
<dbReference type="WBParaSite" id="L893_g26676.t1">
    <property type="protein sequence ID" value="L893_g26676.t1"/>
    <property type="gene ID" value="L893_g26676"/>
</dbReference>
<dbReference type="Proteomes" id="UP000095287">
    <property type="component" value="Unplaced"/>
</dbReference>
<accession>A0A1I7ZI73</accession>
<evidence type="ECO:0000256" key="1">
    <source>
        <dbReference type="SAM" id="MobiDB-lite"/>
    </source>
</evidence>
<reference evidence="3" key="1">
    <citation type="submission" date="2016-11" db="UniProtKB">
        <authorList>
            <consortium name="WormBaseParasite"/>
        </authorList>
    </citation>
    <scope>IDENTIFICATION</scope>
</reference>
<organism evidence="2 3">
    <name type="scientific">Steinernema glaseri</name>
    <dbReference type="NCBI Taxonomy" id="37863"/>
    <lineage>
        <taxon>Eukaryota</taxon>
        <taxon>Metazoa</taxon>
        <taxon>Ecdysozoa</taxon>
        <taxon>Nematoda</taxon>
        <taxon>Chromadorea</taxon>
        <taxon>Rhabditida</taxon>
        <taxon>Tylenchina</taxon>
        <taxon>Panagrolaimomorpha</taxon>
        <taxon>Strongyloidoidea</taxon>
        <taxon>Steinernematidae</taxon>
        <taxon>Steinernema</taxon>
    </lineage>
</organism>
<feature type="region of interest" description="Disordered" evidence="1">
    <location>
        <begin position="58"/>
        <end position="78"/>
    </location>
</feature>
<evidence type="ECO:0000313" key="3">
    <source>
        <dbReference type="WBParaSite" id="L893_g26676.t1"/>
    </source>
</evidence>
<sequence length="78" mass="9031">MRLTPPTRICYTHRFAQHHNHLPDRTWKRRRSCSALVHPASAGQPPRLLISDDCTTSETEMHHRITPHGPTQCNNKRA</sequence>
<feature type="compositionally biased region" description="Polar residues" evidence="1">
    <location>
        <begin position="69"/>
        <end position="78"/>
    </location>
</feature>